<evidence type="ECO:0000256" key="3">
    <source>
        <dbReference type="ARBA" id="ARBA00022989"/>
    </source>
</evidence>
<dbReference type="InterPro" id="IPR037682">
    <property type="entry name" value="TonB_C"/>
</dbReference>
<keyword evidence="8" id="KW-1185">Reference proteome</keyword>
<feature type="chain" id="PRO_5002774891" evidence="5">
    <location>
        <begin position="24"/>
        <end position="129"/>
    </location>
</feature>
<keyword evidence="4" id="KW-0472">Membrane</keyword>
<protein>
    <submittedName>
        <fullName evidence="7">TonB family protein</fullName>
    </submittedName>
</protein>
<dbReference type="Gene3D" id="3.30.1150.10">
    <property type="match status" value="1"/>
</dbReference>
<dbReference type="OrthoDB" id="190496at2"/>
<evidence type="ECO:0000313" key="8">
    <source>
        <dbReference type="Proteomes" id="UP000007013"/>
    </source>
</evidence>
<reference evidence="7 8" key="1">
    <citation type="journal article" date="2011" name="J. Bacteriol.">
        <title>Genome sequence of the verrucomicrobium Opitutus terrae PB90-1, an abundant inhabitant of rice paddy soil ecosystems.</title>
        <authorList>
            <person name="van Passel M.W."/>
            <person name="Kant R."/>
            <person name="Palva A."/>
            <person name="Copeland A."/>
            <person name="Lucas S."/>
            <person name="Lapidus A."/>
            <person name="Glavina del Rio T."/>
            <person name="Pitluck S."/>
            <person name="Goltsman E."/>
            <person name="Clum A."/>
            <person name="Sun H."/>
            <person name="Schmutz J."/>
            <person name="Larimer F.W."/>
            <person name="Land M.L."/>
            <person name="Hauser L."/>
            <person name="Kyrpides N."/>
            <person name="Mikhailova N."/>
            <person name="Richardson P.P."/>
            <person name="Janssen P.H."/>
            <person name="de Vos W.M."/>
            <person name="Smidt H."/>
        </authorList>
    </citation>
    <scope>NUCLEOTIDE SEQUENCE [LARGE SCALE GENOMIC DNA]</scope>
    <source>
        <strain evidence="8">DSM 11246 / JCM 15787 / PB90-1</strain>
    </source>
</reference>
<dbReference type="PROSITE" id="PS52015">
    <property type="entry name" value="TONB_CTD"/>
    <property type="match status" value="1"/>
</dbReference>
<evidence type="ECO:0000256" key="1">
    <source>
        <dbReference type="ARBA" id="ARBA00004167"/>
    </source>
</evidence>
<dbReference type="eggNOG" id="COG0810">
    <property type="taxonomic scope" value="Bacteria"/>
</dbReference>
<keyword evidence="5" id="KW-0732">Signal</keyword>
<name>B1ZSL6_OPITP</name>
<evidence type="ECO:0000259" key="6">
    <source>
        <dbReference type="PROSITE" id="PS52015"/>
    </source>
</evidence>
<dbReference type="AlphaFoldDB" id="B1ZSL6"/>
<dbReference type="SUPFAM" id="SSF74653">
    <property type="entry name" value="TolA/TonB C-terminal domain"/>
    <property type="match status" value="1"/>
</dbReference>
<organism evidence="7 8">
    <name type="scientific">Opitutus terrae (strain DSM 11246 / JCM 15787 / PB90-1)</name>
    <dbReference type="NCBI Taxonomy" id="452637"/>
    <lineage>
        <taxon>Bacteria</taxon>
        <taxon>Pseudomonadati</taxon>
        <taxon>Verrucomicrobiota</taxon>
        <taxon>Opitutia</taxon>
        <taxon>Opitutales</taxon>
        <taxon>Opitutaceae</taxon>
        <taxon>Opitutus</taxon>
    </lineage>
</organism>
<proteinExistence type="predicted"/>
<gene>
    <name evidence="7" type="ordered locus">Oter_0583</name>
</gene>
<dbReference type="NCBIfam" id="TIGR01352">
    <property type="entry name" value="tonB_Cterm"/>
    <property type="match status" value="1"/>
</dbReference>
<dbReference type="EMBL" id="CP001032">
    <property type="protein sequence ID" value="ACB73873.1"/>
    <property type="molecule type" value="Genomic_DNA"/>
</dbReference>
<feature type="signal peptide" evidence="5">
    <location>
        <begin position="1"/>
        <end position="23"/>
    </location>
</feature>
<evidence type="ECO:0000313" key="7">
    <source>
        <dbReference type="EMBL" id="ACB73873.1"/>
    </source>
</evidence>
<dbReference type="HOGENOM" id="CLU_1946606_0_0_0"/>
<accession>B1ZSL6</accession>
<dbReference type="KEGG" id="ote:Oter_0583"/>
<evidence type="ECO:0000256" key="5">
    <source>
        <dbReference type="SAM" id="SignalP"/>
    </source>
</evidence>
<dbReference type="GO" id="GO:0016020">
    <property type="term" value="C:membrane"/>
    <property type="evidence" value="ECO:0007669"/>
    <property type="project" value="UniProtKB-SubCell"/>
</dbReference>
<comment type="subcellular location">
    <subcellularLocation>
        <location evidence="1">Membrane</location>
        <topology evidence="1">Single-pass membrane protein</topology>
    </subcellularLocation>
</comment>
<evidence type="ECO:0000256" key="4">
    <source>
        <dbReference type="ARBA" id="ARBA00023136"/>
    </source>
</evidence>
<keyword evidence="2" id="KW-0812">Transmembrane</keyword>
<feature type="domain" description="TonB C-terminal" evidence="6">
    <location>
        <begin position="33"/>
        <end position="128"/>
    </location>
</feature>
<keyword evidence="3" id="KW-1133">Transmembrane helix</keyword>
<sequence>MKAVKKLVVLLSFGALLPLAASAKSAEEAYVESASKAPGVPVPVAVVTPRNISADYAGSTVELAFTVDTAGTPTSLKVVSSPDAMLAKIVMDAVKRWRFEPAKKNGSAVATNVLLPVRISDASARFAAN</sequence>
<dbReference type="Pfam" id="PF03544">
    <property type="entry name" value="TonB_C"/>
    <property type="match status" value="1"/>
</dbReference>
<dbReference type="STRING" id="452637.Oter_0583"/>
<evidence type="ECO:0000256" key="2">
    <source>
        <dbReference type="ARBA" id="ARBA00022692"/>
    </source>
</evidence>
<dbReference type="GO" id="GO:0055085">
    <property type="term" value="P:transmembrane transport"/>
    <property type="evidence" value="ECO:0007669"/>
    <property type="project" value="InterPro"/>
</dbReference>
<dbReference type="Proteomes" id="UP000007013">
    <property type="component" value="Chromosome"/>
</dbReference>
<dbReference type="InterPro" id="IPR006260">
    <property type="entry name" value="TonB/TolA_C"/>
</dbReference>
<dbReference type="RefSeq" id="WP_012373411.1">
    <property type="nucleotide sequence ID" value="NC_010571.1"/>
</dbReference>